<dbReference type="InterPro" id="IPR010400">
    <property type="entry name" value="PITH_dom"/>
</dbReference>
<dbReference type="InterPro" id="IPR013766">
    <property type="entry name" value="Thioredoxin_domain"/>
</dbReference>
<dbReference type="CDD" id="cd02947">
    <property type="entry name" value="TRX_family"/>
    <property type="match status" value="1"/>
</dbReference>
<evidence type="ECO:0000313" key="2">
    <source>
        <dbReference type="EMBL" id="KAH9579184.1"/>
    </source>
</evidence>
<proteinExistence type="predicted"/>
<sequence length="310" mass="35049">MATVINITDKHHLEQILQQANNVTNGPSIVVMDFYASWCRPCSDIAPVFQELSIKYKNMKFVKIDVDKLEDVAQRYNVRSLPTFIFLRGAEQIDRITGGVPQKLRDKVQELALSGSDSHESGSNKSPQSSKQYDMDILLSKNQCECLNEDDTHSLAQLLNSSENNNSKAYLLSDTDEQLIIYITFSQFVRIQSVQINGPKENAPKTVKLFVNQTSTPDFDSCEIGEAVQTLELTEEDIKHGGITQLNFVKFQNVSTLTIFVKNNQTSTDQTRIDTLKFYGYPVNTINMNEFKRVSLVLLSLLSLLLYICV</sequence>
<dbReference type="GO" id="GO:0005737">
    <property type="term" value="C:cytoplasm"/>
    <property type="evidence" value="ECO:0007669"/>
    <property type="project" value="UniProtKB-ARBA"/>
</dbReference>
<dbReference type="AlphaFoldDB" id="A0A6A5DJH8"/>
<evidence type="ECO:0000313" key="3">
    <source>
        <dbReference type="Proteomes" id="UP000471633"/>
    </source>
</evidence>
<dbReference type="PROSITE" id="PS51532">
    <property type="entry name" value="PITH"/>
    <property type="match status" value="1"/>
</dbReference>
<dbReference type="Gene3D" id="2.60.120.470">
    <property type="entry name" value="PITH domain"/>
    <property type="match status" value="1"/>
</dbReference>
<reference evidence="2" key="3">
    <citation type="submission" date="2021-06" db="EMBL/GenBank/DDBJ databases">
        <title>Chromosome-level genome assembly for S. haematobium.</title>
        <authorList>
            <person name="Stroehlein A.J."/>
        </authorList>
    </citation>
    <scope>NUCLEOTIDE SEQUENCE</scope>
</reference>
<organism evidence="2 3">
    <name type="scientific">Schistosoma haematobium</name>
    <name type="common">Blood fluke</name>
    <dbReference type="NCBI Taxonomy" id="6185"/>
    <lineage>
        <taxon>Eukaryota</taxon>
        <taxon>Metazoa</taxon>
        <taxon>Spiralia</taxon>
        <taxon>Lophotrochozoa</taxon>
        <taxon>Platyhelminthes</taxon>
        <taxon>Trematoda</taxon>
        <taxon>Digenea</taxon>
        <taxon>Strigeidida</taxon>
        <taxon>Schistosomatoidea</taxon>
        <taxon>Schistosomatidae</taxon>
        <taxon>Schistosoma</taxon>
    </lineage>
</organism>
<dbReference type="InterPro" id="IPR008979">
    <property type="entry name" value="Galactose-bd-like_sf"/>
</dbReference>
<dbReference type="InterPro" id="IPR037047">
    <property type="entry name" value="PITH_dom_sf"/>
</dbReference>
<dbReference type="CTD" id="24594487"/>
<dbReference type="Pfam" id="PF00085">
    <property type="entry name" value="Thioredoxin"/>
    <property type="match status" value="1"/>
</dbReference>
<reference evidence="2" key="1">
    <citation type="journal article" date="2012" name="Nat. Genet.">
        <title>Whole-genome sequence of Schistosoma haematobium.</title>
        <authorList>
            <person name="Young N.D."/>
            <person name="Jex A.R."/>
            <person name="Li B."/>
            <person name="Liu S."/>
            <person name="Yang L."/>
            <person name="Xiong Z."/>
            <person name="Li Y."/>
            <person name="Cantacessi C."/>
            <person name="Hall R.S."/>
            <person name="Xu X."/>
            <person name="Chen F."/>
            <person name="Wu X."/>
            <person name="Zerlotini A."/>
            <person name="Oliveira G."/>
            <person name="Hofmann A."/>
            <person name="Zhang G."/>
            <person name="Fang X."/>
            <person name="Kang Y."/>
            <person name="Campbell B.E."/>
            <person name="Loukas A."/>
            <person name="Ranganathan S."/>
            <person name="Rollinson D."/>
            <person name="Rinaldi G."/>
            <person name="Brindley P.J."/>
            <person name="Yang H."/>
            <person name="Wang J."/>
            <person name="Wang J."/>
            <person name="Gasser R.B."/>
        </authorList>
    </citation>
    <scope>NUCLEOTIDE SEQUENCE</scope>
</reference>
<accession>A0A6A5DJH8</accession>
<protein>
    <submittedName>
        <fullName evidence="2">Thioredoxin-like protein 1, variant 2</fullName>
    </submittedName>
</protein>
<evidence type="ECO:0000256" key="1">
    <source>
        <dbReference type="ARBA" id="ARBA00023157"/>
    </source>
</evidence>
<keyword evidence="3" id="KW-1185">Reference proteome</keyword>
<dbReference type="FunFam" id="3.40.30.10:FF:000245">
    <property type="entry name" value="Thioredoxin"/>
    <property type="match status" value="1"/>
</dbReference>
<dbReference type="PRINTS" id="PR00421">
    <property type="entry name" value="THIOREDOXIN"/>
</dbReference>
<dbReference type="SUPFAM" id="SSF49785">
    <property type="entry name" value="Galactose-binding domain-like"/>
    <property type="match status" value="1"/>
</dbReference>
<dbReference type="GeneID" id="24594487"/>
<reference evidence="2" key="4">
    <citation type="journal article" date="2022" name="PLoS Pathog.">
        <title>Chromosome-level genome of Schistosoma haematobium underpins genome-wide explorations of molecular variation.</title>
        <authorList>
            <person name="Stroehlein A.J."/>
            <person name="Korhonen P.K."/>
            <person name="Lee V.V."/>
            <person name="Ralph S.A."/>
            <person name="Mentink-Kane M."/>
            <person name="You H."/>
            <person name="McManus D.P."/>
            <person name="Tchuente L.T."/>
            <person name="Stothard J.R."/>
            <person name="Kaur P."/>
            <person name="Dudchenko O."/>
            <person name="Aiden E.L."/>
            <person name="Yang B."/>
            <person name="Yang H."/>
            <person name="Emery A.M."/>
            <person name="Webster B.L."/>
            <person name="Brindley P.J."/>
            <person name="Rollinson D."/>
            <person name="Chang B.C.H."/>
            <person name="Gasser R.B."/>
            <person name="Young N.D."/>
        </authorList>
    </citation>
    <scope>NUCLEOTIDE SEQUENCE</scope>
</reference>
<dbReference type="SUPFAM" id="SSF52833">
    <property type="entry name" value="Thioredoxin-like"/>
    <property type="match status" value="1"/>
</dbReference>
<dbReference type="KEGG" id="shx:MS3_00009427"/>
<reference evidence="2" key="2">
    <citation type="journal article" date="2019" name="Gigascience">
        <title>High-quality Schistosoma haematobium genome achieved by single-molecule and long-range sequencing.</title>
        <authorList>
            <person name="Stroehlein A.J."/>
            <person name="Korhonen P.K."/>
            <person name="Chong T.M."/>
            <person name="Lim Y.L."/>
            <person name="Chan K.G."/>
            <person name="Webster B."/>
            <person name="Rollinson D."/>
            <person name="Brindley P.J."/>
            <person name="Gasser R.B."/>
            <person name="Young N.D."/>
        </authorList>
    </citation>
    <scope>NUCLEOTIDE SEQUENCE</scope>
</reference>
<dbReference type="Pfam" id="PF06201">
    <property type="entry name" value="PITH"/>
    <property type="match status" value="1"/>
</dbReference>
<dbReference type="Gene3D" id="3.40.30.10">
    <property type="entry name" value="Glutaredoxin"/>
    <property type="match status" value="1"/>
</dbReference>
<dbReference type="PANTHER" id="PTHR46115">
    <property type="entry name" value="THIOREDOXIN-LIKE PROTEIN 1"/>
    <property type="match status" value="1"/>
</dbReference>
<keyword evidence="1" id="KW-1015">Disulfide bond</keyword>
<comment type="caution">
    <text evidence="2">The sequence shown here is derived from an EMBL/GenBank/DDBJ whole genome shotgun (WGS) entry which is preliminary data.</text>
</comment>
<dbReference type="InterPro" id="IPR036249">
    <property type="entry name" value="Thioredoxin-like_sf"/>
</dbReference>
<gene>
    <name evidence="2" type="primary">TXNL1_1</name>
    <name evidence="2" type="ORF">MS3_00009427</name>
</gene>
<dbReference type="EMBL" id="AMPZ03000008">
    <property type="protein sequence ID" value="KAH9579184.1"/>
    <property type="molecule type" value="Genomic_DNA"/>
</dbReference>
<dbReference type="PROSITE" id="PS51352">
    <property type="entry name" value="THIOREDOXIN_2"/>
    <property type="match status" value="1"/>
</dbReference>
<name>A0A6A5DJH8_SCHHA</name>
<dbReference type="RefSeq" id="XP_035587745.1">
    <property type="nucleotide sequence ID" value="XM_035733743.1"/>
</dbReference>
<dbReference type="Proteomes" id="UP000471633">
    <property type="component" value="Unassembled WGS sequence"/>
</dbReference>